<dbReference type="Gene3D" id="3.40.630.10">
    <property type="entry name" value="Zn peptidases"/>
    <property type="match status" value="1"/>
</dbReference>
<evidence type="ECO:0000256" key="10">
    <source>
        <dbReference type="ARBA" id="ARBA00050859"/>
    </source>
</evidence>
<evidence type="ECO:0000256" key="9">
    <source>
        <dbReference type="ARBA" id="ARBA00023049"/>
    </source>
</evidence>
<feature type="chain" id="PRO_5029000971" description="Zinc carboxypeptidase" evidence="16">
    <location>
        <begin position="26"/>
        <end position="1031"/>
    </location>
</feature>
<dbReference type="EMBL" id="JAAMPJ010000013">
    <property type="protein sequence ID" value="NGY64603.1"/>
    <property type="molecule type" value="Genomic_DNA"/>
</dbReference>
<dbReference type="EC" id="3.4.17.18" evidence="12"/>
<evidence type="ECO:0000256" key="14">
    <source>
        <dbReference type="PROSITE-ProRule" id="PRU01379"/>
    </source>
</evidence>
<evidence type="ECO:0000256" key="16">
    <source>
        <dbReference type="SAM" id="SignalP"/>
    </source>
</evidence>
<evidence type="ECO:0000313" key="18">
    <source>
        <dbReference type="EMBL" id="NGY64603.1"/>
    </source>
</evidence>
<organism evidence="18 19">
    <name type="scientific">Lentzea alba</name>
    <dbReference type="NCBI Taxonomy" id="2714351"/>
    <lineage>
        <taxon>Bacteria</taxon>
        <taxon>Bacillati</taxon>
        <taxon>Actinomycetota</taxon>
        <taxon>Actinomycetes</taxon>
        <taxon>Pseudonocardiales</taxon>
        <taxon>Pseudonocardiaceae</taxon>
        <taxon>Lentzea</taxon>
    </lineage>
</organism>
<dbReference type="FunFam" id="3.40.630.10:FF:000084">
    <property type="entry name" value="Carboxypeptidase B2"/>
    <property type="match status" value="1"/>
</dbReference>
<dbReference type="GO" id="GO:0008270">
    <property type="term" value="F:zinc ion binding"/>
    <property type="evidence" value="ECO:0007669"/>
    <property type="project" value="InterPro"/>
</dbReference>
<dbReference type="AlphaFoldDB" id="A0A7C9RYG5"/>
<comment type="cofactor">
    <cofactor evidence="1">
        <name>Zn(2+)</name>
        <dbReference type="ChEBI" id="CHEBI:29105"/>
    </cofactor>
</comment>
<dbReference type="PROSITE" id="PS52035">
    <property type="entry name" value="PEPTIDASE_M14"/>
    <property type="match status" value="1"/>
</dbReference>
<keyword evidence="3 18" id="KW-0121">Carboxypeptidase</keyword>
<feature type="active site" description="Proton donor/acceptor" evidence="14">
    <location>
        <position position="380"/>
    </location>
</feature>
<sequence length="1031" mass="110607">MKRSTTLLSALALVLGGAAAAPAQAAPPQDPLDVYVAEVTPQQAGDLSRQGFDVAGTRTSGDKVEVELVLDTAQQKQLAERGVDAKVKKTKDGKTTRQLAAEQAANGFTVWRSYDEPGGIRDQMYALARNNQNLVKLEVLGKTGQGREIIALKVTQGANGVKDGTRPAVLYSSTQHAREWISTEVNRRLLNHYVNRFKAGDAEIKNLLKATELWFVLVANPDGYQYSFDVERLWRKNLRDNDGNGVITVGDGVDPNRNFDEHFNYDNEGSSTATASETYRGPSAASEPETKAMQGLLDRIKPKFQSNWHSAGQWILYPQGWQTGSPEADNPIYVALAGTDANPAIPGFDPGISSDELYVTNGETTDYADSRNGTVAFTPELSEGCDGCGFVFPDDPALVEAEFQKTLPFSLSLARSAPDPANPKSAVGIGVKPFYLDQAELDPENTPLSMLDFTFDVSYGDPQEVRVLAKKSLGAVTAKWQIGTGPVQSAPTTAWTGGKRYSAGNANYYHVVRGTVTGTNPGDQVKVWFEGGGQTSSSFTYRAETESGDEVLVLAAEDYTGASPNQGVTAPKYLSYYTDALTANGVAHDVYDVDANGRKAPDALGVLSHYKAVIWYTGDDVVTREPGWGIGNASSLAQTELLEIRDYLNEGGKVLYTGQFAGHQYTGALGTQLYDPFENKQCSTLPDAALRCRPLDGSGDSVNDVLTYWFGTAVLNSGAGQDPDTGTTFPVTGVANPLTGLSLSLNGNDSADNQVNTASFITTSGLLPVNEYPQFASDVTAAWERPGGPFKPHAGTHYVYSQISDVSYKRLTRTINVPAGGAQMSFWTSYDTEIAWDHLFVEVRTAGGSDWTTLPDTNGHTTTATGDSCPEGWRDLHPQLDHYQTINPDGTCSPTGSSGNWHAASGSSGGWQQWRVDLSGYANSQVEVSIAYASDWATQGLGVFIDDIDVTTGEGTTSFESGLDGWTITGPPPGSGVNSNNFIRTTAAGFPEGAVVRTADTLYFGFGFEGISNAATRNEVMDRSLEYLLGS</sequence>
<keyword evidence="19" id="KW-1185">Reference proteome</keyword>
<dbReference type="InterPro" id="IPR057246">
    <property type="entry name" value="CARBOXYPEPT_ZN_1"/>
</dbReference>
<evidence type="ECO:0000256" key="1">
    <source>
        <dbReference type="ARBA" id="ARBA00001947"/>
    </source>
</evidence>
<comment type="similarity">
    <text evidence="2 14">Belongs to the peptidase M14 family.</text>
</comment>
<evidence type="ECO:0000256" key="3">
    <source>
        <dbReference type="ARBA" id="ARBA00022645"/>
    </source>
</evidence>
<feature type="domain" description="Peptidase M14" evidence="17">
    <location>
        <begin position="110"/>
        <end position="417"/>
    </location>
</feature>
<evidence type="ECO:0000256" key="12">
    <source>
        <dbReference type="ARBA" id="ARBA00066554"/>
    </source>
</evidence>
<evidence type="ECO:0000256" key="7">
    <source>
        <dbReference type="ARBA" id="ARBA00022801"/>
    </source>
</evidence>
<dbReference type="PANTHER" id="PTHR11705:SF143">
    <property type="entry name" value="SLL0236 PROTEIN"/>
    <property type="match status" value="1"/>
</dbReference>
<dbReference type="PRINTS" id="PR00765">
    <property type="entry name" value="CRBOXYPTASEA"/>
</dbReference>
<dbReference type="Pfam" id="PF00246">
    <property type="entry name" value="Peptidase_M14"/>
    <property type="match status" value="1"/>
</dbReference>
<dbReference type="GO" id="GO:0004181">
    <property type="term" value="F:metallocarboxypeptidase activity"/>
    <property type="evidence" value="ECO:0007669"/>
    <property type="project" value="InterPro"/>
</dbReference>
<evidence type="ECO:0000256" key="6">
    <source>
        <dbReference type="ARBA" id="ARBA00022729"/>
    </source>
</evidence>
<evidence type="ECO:0000256" key="2">
    <source>
        <dbReference type="ARBA" id="ARBA00005988"/>
    </source>
</evidence>
<dbReference type="GO" id="GO:0005615">
    <property type="term" value="C:extracellular space"/>
    <property type="evidence" value="ECO:0007669"/>
    <property type="project" value="TreeGrafter"/>
</dbReference>
<dbReference type="InterPro" id="IPR033810">
    <property type="entry name" value="Carboxypeptidase_T"/>
</dbReference>
<feature type="region of interest" description="Disordered" evidence="15">
    <location>
        <begin position="260"/>
        <end position="289"/>
    </location>
</feature>
<evidence type="ECO:0000256" key="4">
    <source>
        <dbReference type="ARBA" id="ARBA00022670"/>
    </source>
</evidence>
<evidence type="ECO:0000259" key="17">
    <source>
        <dbReference type="PROSITE" id="PS52035"/>
    </source>
</evidence>
<keyword evidence="6 16" id="KW-0732">Signal</keyword>
<keyword evidence="5" id="KW-0479">Metal-binding</keyword>
<keyword evidence="9" id="KW-0482">Metalloprotease</keyword>
<reference evidence="18 19" key="1">
    <citation type="submission" date="2020-03" db="EMBL/GenBank/DDBJ databases">
        <title>Isolation and identification of active actinomycetes.</title>
        <authorList>
            <person name="Sun X."/>
        </authorList>
    </citation>
    <scope>NUCLEOTIDE SEQUENCE [LARGE SCALE GENOMIC DNA]</scope>
    <source>
        <strain evidence="18 19">NEAU-D13</strain>
    </source>
</reference>
<accession>A0A7C9RYG5</accession>
<comment type="catalytic activity">
    <reaction evidence="10">
        <text>Releases a C-terminal residue, which may be hydrophobic or positively charged.</text>
        <dbReference type="EC" id="3.4.17.18"/>
    </reaction>
</comment>
<keyword evidence="8" id="KW-0862">Zinc</keyword>
<dbReference type="SUPFAM" id="SSF53187">
    <property type="entry name" value="Zn-dependent exopeptidases"/>
    <property type="match status" value="1"/>
</dbReference>
<evidence type="ECO:0000256" key="15">
    <source>
        <dbReference type="SAM" id="MobiDB-lite"/>
    </source>
</evidence>
<comment type="caution">
    <text evidence="18">The sequence shown here is derived from an EMBL/GenBank/DDBJ whole genome shotgun (WGS) entry which is preliminary data.</text>
</comment>
<keyword evidence="7" id="KW-0378">Hydrolase</keyword>
<keyword evidence="4" id="KW-0645">Protease</keyword>
<dbReference type="InterPro" id="IPR000834">
    <property type="entry name" value="Peptidase_M14"/>
</dbReference>
<feature type="signal peptide" evidence="16">
    <location>
        <begin position="1"/>
        <end position="25"/>
    </location>
</feature>
<proteinExistence type="inferred from homology"/>
<evidence type="ECO:0000256" key="5">
    <source>
        <dbReference type="ARBA" id="ARBA00022723"/>
    </source>
</evidence>
<dbReference type="RefSeq" id="WP_166053414.1">
    <property type="nucleotide sequence ID" value="NZ_JAAMPJ010000013.1"/>
</dbReference>
<dbReference type="Pfam" id="PF20773">
    <property type="entry name" value="InhA-like_MAM"/>
    <property type="match status" value="1"/>
</dbReference>
<dbReference type="PANTHER" id="PTHR11705">
    <property type="entry name" value="PROTEASE FAMILY M14 CARBOXYPEPTIDASE A,B"/>
    <property type="match status" value="1"/>
</dbReference>
<evidence type="ECO:0000256" key="11">
    <source>
        <dbReference type="ARBA" id="ARBA00055464"/>
    </source>
</evidence>
<evidence type="ECO:0000256" key="13">
    <source>
        <dbReference type="ARBA" id="ARBA00074273"/>
    </source>
</evidence>
<dbReference type="Proteomes" id="UP000481360">
    <property type="component" value="Unassembled WGS sequence"/>
</dbReference>
<name>A0A7C9RYG5_9PSEU</name>
<dbReference type="CDD" id="cd03859">
    <property type="entry name" value="M14_CPT"/>
    <property type="match status" value="1"/>
</dbReference>
<gene>
    <name evidence="18" type="ORF">G7043_37400</name>
</gene>
<dbReference type="SMART" id="SM00631">
    <property type="entry name" value="Zn_pept"/>
    <property type="match status" value="1"/>
</dbReference>
<evidence type="ECO:0000256" key="8">
    <source>
        <dbReference type="ARBA" id="ARBA00022833"/>
    </source>
</evidence>
<dbReference type="GO" id="GO:0006508">
    <property type="term" value="P:proteolysis"/>
    <property type="evidence" value="ECO:0007669"/>
    <property type="project" value="UniProtKB-KW"/>
</dbReference>
<dbReference type="PROSITE" id="PS00132">
    <property type="entry name" value="CARBOXYPEPT_ZN_1"/>
    <property type="match status" value="1"/>
</dbReference>
<feature type="compositionally biased region" description="Polar residues" evidence="15">
    <location>
        <begin position="267"/>
        <end position="277"/>
    </location>
</feature>
<evidence type="ECO:0000313" key="19">
    <source>
        <dbReference type="Proteomes" id="UP000481360"/>
    </source>
</evidence>
<protein>
    <recommendedName>
        <fullName evidence="13">Zinc carboxypeptidase</fullName>
        <ecNumber evidence="12">3.4.17.18</ecNumber>
    </recommendedName>
</protein>
<comment type="function">
    <text evidence="11">Carboxypeptidase that possesses the specificities of both mammalian Cpase A and B. Thus shows broad substrate specificity, being able to cleave Cbz-Gly-Leu, Cbz-Gly-Val, Cbz-Gly-Phe, Cbz-Gly-Lys and Bz-Gly-Arg in vitro.</text>
</comment>